<dbReference type="Proteomes" id="UP000199377">
    <property type="component" value="Unassembled WGS sequence"/>
</dbReference>
<feature type="region of interest" description="Disordered" evidence="1">
    <location>
        <begin position="1"/>
        <end position="31"/>
    </location>
</feature>
<dbReference type="AlphaFoldDB" id="A0A1I3INI6"/>
<evidence type="ECO:0008006" key="5">
    <source>
        <dbReference type="Google" id="ProtNLM"/>
    </source>
</evidence>
<keyword evidence="2" id="KW-0472">Membrane</keyword>
<keyword evidence="4" id="KW-1185">Reference proteome</keyword>
<feature type="transmembrane region" description="Helical" evidence="2">
    <location>
        <begin position="124"/>
        <end position="144"/>
    </location>
</feature>
<evidence type="ECO:0000313" key="4">
    <source>
        <dbReference type="Proteomes" id="UP000199377"/>
    </source>
</evidence>
<evidence type="ECO:0000256" key="2">
    <source>
        <dbReference type="SAM" id="Phobius"/>
    </source>
</evidence>
<proteinExistence type="predicted"/>
<dbReference type="Pfam" id="PF11911">
    <property type="entry name" value="DUF3429"/>
    <property type="match status" value="1"/>
</dbReference>
<feature type="transmembrane region" description="Helical" evidence="2">
    <location>
        <begin position="177"/>
        <end position="198"/>
    </location>
</feature>
<dbReference type="STRING" id="1114924.SAMN05216258_107151"/>
<evidence type="ECO:0000313" key="3">
    <source>
        <dbReference type="EMBL" id="SFI49531.1"/>
    </source>
</evidence>
<feature type="transmembrane region" description="Helical" evidence="2">
    <location>
        <begin position="62"/>
        <end position="83"/>
    </location>
</feature>
<dbReference type="EMBL" id="FOQH01000007">
    <property type="protein sequence ID" value="SFI49531.1"/>
    <property type="molecule type" value="Genomic_DNA"/>
</dbReference>
<dbReference type="OrthoDB" id="5297436at2"/>
<accession>A0A1I3INI6</accession>
<feature type="transmembrane region" description="Helical" evidence="2">
    <location>
        <begin position="95"/>
        <end position="118"/>
    </location>
</feature>
<evidence type="ECO:0000256" key="1">
    <source>
        <dbReference type="SAM" id="MobiDB-lite"/>
    </source>
</evidence>
<organism evidence="3 4">
    <name type="scientific">Albimonas pacifica</name>
    <dbReference type="NCBI Taxonomy" id="1114924"/>
    <lineage>
        <taxon>Bacteria</taxon>
        <taxon>Pseudomonadati</taxon>
        <taxon>Pseudomonadota</taxon>
        <taxon>Alphaproteobacteria</taxon>
        <taxon>Rhodobacterales</taxon>
        <taxon>Paracoccaceae</taxon>
        <taxon>Albimonas</taxon>
    </lineage>
</organism>
<name>A0A1I3INI6_9RHOB</name>
<gene>
    <name evidence="3" type="ORF">SAMN05216258_107151</name>
</gene>
<keyword evidence="2" id="KW-1133">Transmembrane helix</keyword>
<sequence>MGPDPCPGRSGEATGKASRAPDRRLSRGRRAGLLDPVAAFPSQKASPMPSSELSFRPLQAPVPALTVGVVAVAPFLALLLLALTSDIGLADRARYLMGAWGAILLAFHGGCRWGFAAAGLGEGATWWTLGVGVVPALLGLLALGVGGRAMLWIEAPAFVAVFAADVALARVGGTPGWWPGLILPLLTICTVCTMIGALT</sequence>
<dbReference type="PANTHER" id="PTHR15887">
    <property type="entry name" value="TRANSMEMBRANE PROTEIN 69"/>
    <property type="match status" value="1"/>
</dbReference>
<protein>
    <recommendedName>
        <fullName evidence="5">DUF3429 domain-containing protein</fullName>
    </recommendedName>
</protein>
<reference evidence="3 4" key="1">
    <citation type="submission" date="2016-10" db="EMBL/GenBank/DDBJ databases">
        <authorList>
            <person name="de Groot N.N."/>
        </authorList>
    </citation>
    <scope>NUCLEOTIDE SEQUENCE [LARGE SCALE GENOMIC DNA]</scope>
    <source>
        <strain evidence="3 4">CGMCC 1.11030</strain>
    </source>
</reference>
<dbReference type="InterPro" id="IPR021836">
    <property type="entry name" value="DUF3429"/>
</dbReference>
<dbReference type="PANTHER" id="PTHR15887:SF1">
    <property type="entry name" value="TRANSMEMBRANE PROTEIN 69"/>
    <property type="match status" value="1"/>
</dbReference>
<keyword evidence="2" id="KW-0812">Transmembrane</keyword>
<feature type="transmembrane region" description="Helical" evidence="2">
    <location>
        <begin position="151"/>
        <end position="171"/>
    </location>
</feature>